<dbReference type="InterPro" id="IPR052029">
    <property type="entry name" value="PpiD_chaperone"/>
</dbReference>
<dbReference type="Pfam" id="PF13624">
    <property type="entry name" value="SurA_N_3"/>
    <property type="match status" value="1"/>
</dbReference>
<name>A0A231UWC1_9HYPH</name>
<evidence type="ECO:0000256" key="2">
    <source>
        <dbReference type="ARBA" id="ARBA00018370"/>
    </source>
</evidence>
<evidence type="ECO:0000256" key="10">
    <source>
        <dbReference type="ARBA" id="ARBA00031484"/>
    </source>
</evidence>
<dbReference type="EMBL" id="NBYO01000002">
    <property type="protein sequence ID" value="OXT00172.1"/>
    <property type="molecule type" value="Genomic_DNA"/>
</dbReference>
<dbReference type="GO" id="GO:0003755">
    <property type="term" value="F:peptidyl-prolyl cis-trans isomerase activity"/>
    <property type="evidence" value="ECO:0007669"/>
    <property type="project" value="InterPro"/>
</dbReference>
<reference evidence="16" key="1">
    <citation type="journal article" date="2017" name="Int. J. Syst. Evol. Microbiol.">
        <title>Notoacmeibacter marinus gen. nov., sp. nov., isolated from the gut of a limpet and proposal of Notoacmeibacteraceae fam. nov. in the order Rhizobiales of the class Alphaproteobacteria.</title>
        <authorList>
            <person name="Huang Z."/>
            <person name="Guo F."/>
            <person name="Lai Q."/>
        </authorList>
    </citation>
    <scope>NUCLEOTIDE SEQUENCE [LARGE SCALE GENOMIC DNA]</scope>
    <source>
        <strain evidence="16">XMTR2A4</strain>
    </source>
</reference>
<evidence type="ECO:0000256" key="1">
    <source>
        <dbReference type="ARBA" id="ARBA00004382"/>
    </source>
</evidence>
<keyword evidence="16" id="KW-1185">Reference proteome</keyword>
<keyword evidence="5" id="KW-0812">Transmembrane</keyword>
<keyword evidence="8" id="KW-0143">Chaperone</keyword>
<comment type="caution">
    <text evidence="15">The sequence shown here is derived from an EMBL/GenBank/DDBJ whole genome shotgun (WGS) entry which is preliminary data.</text>
</comment>
<dbReference type="InterPro" id="IPR000297">
    <property type="entry name" value="PPIase_PpiC"/>
</dbReference>
<dbReference type="SUPFAM" id="SSF109998">
    <property type="entry name" value="Triger factor/SurA peptide-binding domain-like"/>
    <property type="match status" value="1"/>
</dbReference>
<evidence type="ECO:0000313" key="15">
    <source>
        <dbReference type="EMBL" id="OXT00172.1"/>
    </source>
</evidence>
<protein>
    <recommendedName>
        <fullName evidence="2">Parvulin-like PPIase</fullName>
    </recommendedName>
    <alternativeName>
        <fullName evidence="9">Peptidyl-prolyl cis-trans isomerase plp</fullName>
    </alternativeName>
    <alternativeName>
        <fullName evidence="12">Periplasmic chaperone PpiD</fullName>
    </alternativeName>
    <alternativeName>
        <fullName evidence="13">Periplasmic folding chaperone</fullName>
    </alternativeName>
    <alternativeName>
        <fullName evidence="10">Rotamase plp</fullName>
    </alternativeName>
</protein>
<keyword evidence="6" id="KW-1133">Transmembrane helix</keyword>
<dbReference type="InterPro" id="IPR027304">
    <property type="entry name" value="Trigger_fact/SurA_dom_sf"/>
</dbReference>
<proteinExistence type="inferred from homology"/>
<evidence type="ECO:0000256" key="8">
    <source>
        <dbReference type="ARBA" id="ARBA00023186"/>
    </source>
</evidence>
<evidence type="ECO:0000256" key="5">
    <source>
        <dbReference type="ARBA" id="ARBA00022692"/>
    </source>
</evidence>
<dbReference type="Gene3D" id="3.10.50.40">
    <property type="match status" value="1"/>
</dbReference>
<dbReference type="PANTHER" id="PTHR47529:SF1">
    <property type="entry name" value="PERIPLASMIC CHAPERONE PPID"/>
    <property type="match status" value="1"/>
</dbReference>
<dbReference type="InterPro" id="IPR046357">
    <property type="entry name" value="PPIase_dom_sf"/>
</dbReference>
<evidence type="ECO:0000256" key="11">
    <source>
        <dbReference type="ARBA" id="ARBA00038408"/>
    </source>
</evidence>
<dbReference type="AlphaFoldDB" id="A0A231UWC1"/>
<evidence type="ECO:0000313" key="16">
    <source>
        <dbReference type="Proteomes" id="UP000215405"/>
    </source>
</evidence>
<dbReference type="PANTHER" id="PTHR47529">
    <property type="entry name" value="PEPTIDYL-PROLYL CIS-TRANS ISOMERASE D"/>
    <property type="match status" value="1"/>
</dbReference>
<evidence type="ECO:0000256" key="12">
    <source>
        <dbReference type="ARBA" id="ARBA00040743"/>
    </source>
</evidence>
<evidence type="ECO:0000259" key="14">
    <source>
        <dbReference type="Pfam" id="PF13145"/>
    </source>
</evidence>
<dbReference type="RefSeq" id="WP_094076996.1">
    <property type="nucleotide sequence ID" value="NZ_NBYO01000002.1"/>
</dbReference>
<evidence type="ECO:0000256" key="13">
    <source>
        <dbReference type="ARBA" id="ARBA00042775"/>
    </source>
</evidence>
<evidence type="ECO:0000256" key="6">
    <source>
        <dbReference type="ARBA" id="ARBA00022989"/>
    </source>
</evidence>
<keyword evidence="3" id="KW-1003">Cell membrane</keyword>
<dbReference type="SUPFAM" id="SSF54534">
    <property type="entry name" value="FKBP-like"/>
    <property type="match status" value="1"/>
</dbReference>
<gene>
    <name evidence="15" type="ORF">B7H23_08290</name>
</gene>
<evidence type="ECO:0000256" key="9">
    <source>
        <dbReference type="ARBA" id="ARBA00030642"/>
    </source>
</evidence>
<organism evidence="15 16">
    <name type="scientific">Notoacmeibacter marinus</name>
    <dbReference type="NCBI Taxonomy" id="1876515"/>
    <lineage>
        <taxon>Bacteria</taxon>
        <taxon>Pseudomonadati</taxon>
        <taxon>Pseudomonadota</taxon>
        <taxon>Alphaproteobacteria</taxon>
        <taxon>Hyphomicrobiales</taxon>
        <taxon>Notoacmeibacteraceae</taxon>
        <taxon>Notoacmeibacter</taxon>
    </lineage>
</organism>
<keyword evidence="7" id="KW-0472">Membrane</keyword>
<dbReference type="Proteomes" id="UP000215405">
    <property type="component" value="Unassembled WGS sequence"/>
</dbReference>
<dbReference type="GO" id="GO:0005886">
    <property type="term" value="C:plasma membrane"/>
    <property type="evidence" value="ECO:0007669"/>
    <property type="project" value="UniProtKB-SubCell"/>
</dbReference>
<sequence>MLQMLRQAAGTWVAKLLLLLLVASFAVWGISGQVSSGLGEKVVVAGDASASAVDYRLAYDRQLLALSRQFGQRLTREQARSLGLDNQALAELVSGTLLDAQANDLGLGLSRQRLAQIAGSDPTFRGPDGRFDRNTFNAVLREVGMRPEDYLRSQAQVAVRQQIVSALADGADVPDAFFSAVALYRSERRNADYLILTPDALPEPAAPSDDELAKWYEENSTRFDAPEYRDVSLLVLDAEAIAEPDAISDDEVAAEYERTKERYGQSEKRTVQQILYSDRSAAEAAFAKLQGDGDFDTLLADAGRTASQASLGSVAKADISDPAIAEAAFALNGIGTTGIVEGKFGPAILRVTEVTPASVKPYEEVADEIRGEMAFVRARNELLDRYDAYEDARAAGDTMAEAAAKIGVPLRRIDAIDSEGNGRDGQPIADLPDAPNLVSSIFTAEEALENPAENLKGDGFVFYEINAITPTRPRPLEEVRDDAVAAYQSEKAQTAVADLANAMQQRLQEGETLAALADELGLATQTATDLKREAENGALDANAIEAIFSIPADAAGQVQTANGQSHIVFRVTNVTRPLASSAEAVPANEREAFDRAVADDLLRQLVDRLEAIYRPQIDQGAAQRALSY</sequence>
<keyword evidence="4" id="KW-0997">Cell inner membrane</keyword>
<evidence type="ECO:0000256" key="3">
    <source>
        <dbReference type="ARBA" id="ARBA00022475"/>
    </source>
</evidence>
<feature type="domain" description="PpiC" evidence="14">
    <location>
        <begin position="247"/>
        <end position="367"/>
    </location>
</feature>
<accession>A0A231UWC1</accession>
<evidence type="ECO:0000256" key="4">
    <source>
        <dbReference type="ARBA" id="ARBA00022519"/>
    </source>
</evidence>
<evidence type="ECO:0000256" key="7">
    <source>
        <dbReference type="ARBA" id="ARBA00023136"/>
    </source>
</evidence>
<comment type="similarity">
    <text evidence="11">Belongs to the PpiD chaperone family.</text>
</comment>
<dbReference type="Pfam" id="PF13145">
    <property type="entry name" value="Rotamase_2"/>
    <property type="match status" value="1"/>
</dbReference>
<comment type="subcellular location">
    <subcellularLocation>
        <location evidence="1">Cell inner membrane</location>
        <topology evidence="1">Single-pass type II membrane protein</topology>
        <orientation evidence="1">Periplasmic side</orientation>
    </subcellularLocation>
</comment>